<evidence type="ECO:0000313" key="5">
    <source>
        <dbReference type="EMBL" id="TKB48697.1"/>
    </source>
</evidence>
<gene>
    <name evidence="5" type="ORF">FCL40_11120</name>
</gene>
<dbReference type="EMBL" id="SWCI01000006">
    <property type="protein sequence ID" value="TKB48697.1"/>
    <property type="molecule type" value="Genomic_DNA"/>
</dbReference>
<organism evidence="5 6">
    <name type="scientific">Ferrimonas sediminicola</name>
    <dbReference type="NCBI Taxonomy" id="2569538"/>
    <lineage>
        <taxon>Bacteria</taxon>
        <taxon>Pseudomonadati</taxon>
        <taxon>Pseudomonadota</taxon>
        <taxon>Gammaproteobacteria</taxon>
        <taxon>Alteromonadales</taxon>
        <taxon>Ferrimonadaceae</taxon>
        <taxon>Ferrimonas</taxon>
    </lineage>
</organism>
<dbReference type="PROSITE" id="PS01124">
    <property type="entry name" value="HTH_ARAC_FAMILY_2"/>
    <property type="match status" value="1"/>
</dbReference>
<dbReference type="PANTHER" id="PTHR43280:SF32">
    <property type="entry name" value="TRANSCRIPTIONAL REGULATORY PROTEIN"/>
    <property type="match status" value="1"/>
</dbReference>
<dbReference type="Pfam" id="PF12833">
    <property type="entry name" value="HTH_18"/>
    <property type="match status" value="1"/>
</dbReference>
<dbReference type="RefSeq" id="WP_136853374.1">
    <property type="nucleotide sequence ID" value="NZ_SWCI01000006.1"/>
</dbReference>
<dbReference type="AlphaFoldDB" id="A0A4U1BCI3"/>
<evidence type="ECO:0000256" key="2">
    <source>
        <dbReference type="ARBA" id="ARBA00023125"/>
    </source>
</evidence>
<feature type="domain" description="HTH araC/xylS-type" evidence="4">
    <location>
        <begin position="192"/>
        <end position="290"/>
    </location>
</feature>
<dbReference type="InterPro" id="IPR003313">
    <property type="entry name" value="AraC-bd"/>
</dbReference>
<dbReference type="SUPFAM" id="SSF46689">
    <property type="entry name" value="Homeodomain-like"/>
    <property type="match status" value="1"/>
</dbReference>
<dbReference type="GO" id="GO:0043565">
    <property type="term" value="F:sequence-specific DNA binding"/>
    <property type="evidence" value="ECO:0007669"/>
    <property type="project" value="InterPro"/>
</dbReference>
<dbReference type="OrthoDB" id="9814125at2"/>
<dbReference type="Pfam" id="PF02311">
    <property type="entry name" value="AraC_binding"/>
    <property type="match status" value="1"/>
</dbReference>
<accession>A0A4U1BCI3</accession>
<keyword evidence="3" id="KW-0804">Transcription</keyword>
<proteinExistence type="predicted"/>
<comment type="caution">
    <text evidence="5">The sequence shown here is derived from an EMBL/GenBank/DDBJ whole genome shotgun (WGS) entry which is preliminary data.</text>
</comment>
<keyword evidence="1" id="KW-0805">Transcription regulation</keyword>
<evidence type="ECO:0000256" key="1">
    <source>
        <dbReference type="ARBA" id="ARBA00023015"/>
    </source>
</evidence>
<keyword evidence="6" id="KW-1185">Reference proteome</keyword>
<dbReference type="InterPro" id="IPR009057">
    <property type="entry name" value="Homeodomain-like_sf"/>
</dbReference>
<dbReference type="Proteomes" id="UP000305674">
    <property type="component" value="Unassembled WGS sequence"/>
</dbReference>
<dbReference type="InterPro" id="IPR018060">
    <property type="entry name" value="HTH_AraC"/>
</dbReference>
<dbReference type="SMART" id="SM00342">
    <property type="entry name" value="HTH_ARAC"/>
    <property type="match status" value="1"/>
</dbReference>
<dbReference type="SUPFAM" id="SSF51215">
    <property type="entry name" value="Regulatory protein AraC"/>
    <property type="match status" value="1"/>
</dbReference>
<evidence type="ECO:0000313" key="6">
    <source>
        <dbReference type="Proteomes" id="UP000305674"/>
    </source>
</evidence>
<dbReference type="GO" id="GO:0003700">
    <property type="term" value="F:DNA-binding transcription factor activity"/>
    <property type="evidence" value="ECO:0007669"/>
    <property type="project" value="InterPro"/>
</dbReference>
<evidence type="ECO:0000259" key="4">
    <source>
        <dbReference type="PROSITE" id="PS01124"/>
    </source>
</evidence>
<name>A0A4U1BCI3_9GAMM</name>
<dbReference type="PANTHER" id="PTHR43280">
    <property type="entry name" value="ARAC-FAMILY TRANSCRIPTIONAL REGULATOR"/>
    <property type="match status" value="1"/>
</dbReference>
<sequence length="293" mass="33358">MDRFDDIPNITYRSPRLAETGIDILDLEQFLGEICTAGANPYQPHRVGAFCFICIDEGEGQHFIDFHAYPYQSNSIIFINKGQVHAFDGDDTPRGKLVIMTPEFFSASSANIRTSYFVPVHQSLTALPVLPLSTGLRESTRTLLNEMRKAMEEGPDSSVIVQLLLSALLIRLAKQRESHLAHLSELQKERFGEFLRQVDTHYTEIQEASQYAQRMHTSYKCLNQLCKACCGHTAKQLIDFRIILEIKRKLAMDGLSVQQTAFELGFEDITHFIKYFKRHTGNTPAAFKRQHEG</sequence>
<dbReference type="InterPro" id="IPR037923">
    <property type="entry name" value="HTH-like"/>
</dbReference>
<evidence type="ECO:0000256" key="3">
    <source>
        <dbReference type="ARBA" id="ARBA00023163"/>
    </source>
</evidence>
<protein>
    <submittedName>
        <fullName evidence="5">AraC family transcriptional regulator</fullName>
    </submittedName>
</protein>
<dbReference type="Gene3D" id="1.10.10.60">
    <property type="entry name" value="Homeodomain-like"/>
    <property type="match status" value="1"/>
</dbReference>
<keyword evidence="2" id="KW-0238">DNA-binding</keyword>
<reference evidence="5 6" key="1">
    <citation type="submission" date="2019-04" db="EMBL/GenBank/DDBJ databases">
        <authorList>
            <person name="Hwang J.C."/>
        </authorList>
    </citation>
    <scope>NUCLEOTIDE SEQUENCE [LARGE SCALE GENOMIC DNA]</scope>
    <source>
        <strain evidence="5 6">IMCC35001</strain>
    </source>
</reference>